<dbReference type="CDD" id="cd00082">
    <property type="entry name" value="HisKA"/>
    <property type="match status" value="1"/>
</dbReference>
<name>A0A485M3T6_9ZZZZ</name>
<dbReference type="Pfam" id="PF13188">
    <property type="entry name" value="PAS_8"/>
    <property type="match status" value="1"/>
</dbReference>
<dbReference type="EMBL" id="CAADRM010000130">
    <property type="protein sequence ID" value="VFU17247.1"/>
    <property type="molecule type" value="Genomic_DNA"/>
</dbReference>
<dbReference type="InterPro" id="IPR036890">
    <property type="entry name" value="HATPase_C_sf"/>
</dbReference>
<keyword evidence="6" id="KW-0902">Two-component regulatory system</keyword>
<dbReference type="InterPro" id="IPR003594">
    <property type="entry name" value="HATPase_dom"/>
</dbReference>
<evidence type="ECO:0000259" key="7">
    <source>
        <dbReference type="PROSITE" id="PS50109"/>
    </source>
</evidence>
<organism evidence="9">
    <name type="scientific">anaerobic digester metagenome</name>
    <dbReference type="NCBI Taxonomy" id="1263854"/>
    <lineage>
        <taxon>unclassified sequences</taxon>
        <taxon>metagenomes</taxon>
        <taxon>ecological metagenomes</taxon>
    </lineage>
</organism>
<dbReference type="InterPro" id="IPR036097">
    <property type="entry name" value="HisK_dim/P_sf"/>
</dbReference>
<dbReference type="PANTHER" id="PTHR43065">
    <property type="entry name" value="SENSOR HISTIDINE KINASE"/>
    <property type="match status" value="1"/>
</dbReference>
<dbReference type="SUPFAM" id="SSF55785">
    <property type="entry name" value="PYP-like sensor domain (PAS domain)"/>
    <property type="match status" value="1"/>
</dbReference>
<sequence length="333" mass="37072">MSATMDNMLDAHAAEVLEVLPVGIMLADEAGAVSYANRTALEFLGIEREGLKEINIRGMFRQNTGKKDIMLRTKGKDRITVRLNRIALSGGCSAVVMTDITEIQQLEQELLKMDKLATVGELTSGIAHEIRNPLAGIKTTAQALKGEIPDNDHRVAYISRIIAEIDRLNKLLLNFFDFAKPKDLNVRACDLKKVIEDTVFLMQDEARQNRVQVMEFYPPEQVRIRADSDLLQQVFMNVFINAVQAMHSGGRMEVHLADKGSQVEITVKDTGKGIPENIRNRIFDPFFTTKPKGIGLGLSISYRLVKMHSGNITFATGPRGTTFTITLPKEVAM</sequence>
<accession>A0A485M3T6</accession>
<keyword evidence="4 9" id="KW-0418">Kinase</keyword>
<evidence type="ECO:0000313" key="9">
    <source>
        <dbReference type="EMBL" id="VFU17247.1"/>
    </source>
</evidence>
<proteinExistence type="predicted"/>
<dbReference type="Gene3D" id="3.30.565.10">
    <property type="entry name" value="Histidine kinase-like ATPase, C-terminal domain"/>
    <property type="match status" value="1"/>
</dbReference>
<dbReference type="SMART" id="SM00387">
    <property type="entry name" value="HATPase_c"/>
    <property type="match status" value="1"/>
</dbReference>
<dbReference type="PROSITE" id="PS50109">
    <property type="entry name" value="HIS_KIN"/>
    <property type="match status" value="1"/>
</dbReference>
<evidence type="ECO:0000256" key="2">
    <source>
        <dbReference type="ARBA" id="ARBA00022679"/>
    </source>
</evidence>
<reference evidence="9" key="1">
    <citation type="submission" date="2019-03" db="EMBL/GenBank/DDBJ databases">
        <authorList>
            <person name="Hao L."/>
        </authorList>
    </citation>
    <scope>NUCLEOTIDE SEQUENCE</scope>
</reference>
<dbReference type="SUPFAM" id="SSF47384">
    <property type="entry name" value="Homodimeric domain of signal transducing histidine kinase"/>
    <property type="match status" value="1"/>
</dbReference>
<dbReference type="Gene3D" id="1.10.287.130">
    <property type="match status" value="1"/>
</dbReference>
<evidence type="ECO:0000259" key="8">
    <source>
        <dbReference type="PROSITE" id="PS50112"/>
    </source>
</evidence>
<keyword evidence="2 9" id="KW-0808">Transferase</keyword>
<keyword evidence="3" id="KW-0547">Nucleotide-binding</keyword>
<dbReference type="PANTHER" id="PTHR43065:SF10">
    <property type="entry name" value="PEROXIDE STRESS-ACTIVATED HISTIDINE KINASE MAK3"/>
    <property type="match status" value="1"/>
</dbReference>
<evidence type="ECO:0000256" key="3">
    <source>
        <dbReference type="ARBA" id="ARBA00022741"/>
    </source>
</evidence>
<dbReference type="AlphaFoldDB" id="A0A485M3T6"/>
<dbReference type="Pfam" id="PF00512">
    <property type="entry name" value="HisKA"/>
    <property type="match status" value="1"/>
</dbReference>
<dbReference type="SUPFAM" id="SSF55874">
    <property type="entry name" value="ATPase domain of HSP90 chaperone/DNA topoisomerase II/histidine kinase"/>
    <property type="match status" value="1"/>
</dbReference>
<dbReference type="Gene3D" id="3.30.450.20">
    <property type="entry name" value="PAS domain"/>
    <property type="match status" value="1"/>
</dbReference>
<dbReference type="GO" id="GO:0000155">
    <property type="term" value="F:phosphorelay sensor kinase activity"/>
    <property type="evidence" value="ECO:0007669"/>
    <property type="project" value="InterPro"/>
</dbReference>
<dbReference type="PROSITE" id="PS50112">
    <property type="entry name" value="PAS"/>
    <property type="match status" value="1"/>
</dbReference>
<dbReference type="InterPro" id="IPR005467">
    <property type="entry name" value="His_kinase_dom"/>
</dbReference>
<dbReference type="EC" id="2.7.13.3" evidence="9"/>
<keyword evidence="1" id="KW-0597">Phosphoprotein</keyword>
<dbReference type="GO" id="GO:0005524">
    <property type="term" value="F:ATP binding"/>
    <property type="evidence" value="ECO:0007669"/>
    <property type="project" value="UniProtKB-KW"/>
</dbReference>
<dbReference type="Pfam" id="PF02518">
    <property type="entry name" value="HATPase_c"/>
    <property type="match status" value="1"/>
</dbReference>
<feature type="domain" description="Histidine kinase" evidence="7">
    <location>
        <begin position="125"/>
        <end position="331"/>
    </location>
</feature>
<dbReference type="PRINTS" id="PR00344">
    <property type="entry name" value="BCTRLSENSOR"/>
</dbReference>
<feature type="domain" description="PAS" evidence="8">
    <location>
        <begin position="9"/>
        <end position="51"/>
    </location>
</feature>
<gene>
    <name evidence="9" type="primary">kinA</name>
    <name evidence="9" type="ORF">SCFA_640023</name>
</gene>
<evidence type="ECO:0000256" key="1">
    <source>
        <dbReference type="ARBA" id="ARBA00022553"/>
    </source>
</evidence>
<evidence type="ECO:0000256" key="6">
    <source>
        <dbReference type="ARBA" id="ARBA00023012"/>
    </source>
</evidence>
<protein>
    <submittedName>
        <fullName evidence="9">Sporulation kinase A</fullName>
        <ecNumber evidence="9">2.7.13.3</ecNumber>
    </submittedName>
</protein>
<dbReference type="InterPro" id="IPR035965">
    <property type="entry name" value="PAS-like_dom_sf"/>
</dbReference>
<keyword evidence="5" id="KW-0067">ATP-binding</keyword>
<evidence type="ECO:0000256" key="4">
    <source>
        <dbReference type="ARBA" id="ARBA00022777"/>
    </source>
</evidence>
<dbReference type="InterPro" id="IPR004358">
    <property type="entry name" value="Sig_transdc_His_kin-like_C"/>
</dbReference>
<dbReference type="SMART" id="SM00388">
    <property type="entry name" value="HisKA"/>
    <property type="match status" value="1"/>
</dbReference>
<dbReference type="InterPro" id="IPR003661">
    <property type="entry name" value="HisK_dim/P_dom"/>
</dbReference>
<evidence type="ECO:0000256" key="5">
    <source>
        <dbReference type="ARBA" id="ARBA00022840"/>
    </source>
</evidence>
<dbReference type="InterPro" id="IPR000014">
    <property type="entry name" value="PAS"/>
</dbReference>